<feature type="compositionally biased region" description="Basic and acidic residues" evidence="6">
    <location>
        <begin position="12"/>
        <end position="22"/>
    </location>
</feature>
<dbReference type="InterPro" id="IPR005471">
    <property type="entry name" value="Tscrpt_reg_IclR_N"/>
</dbReference>
<dbReference type="GO" id="GO:0003700">
    <property type="term" value="F:DNA-binding transcription factor activity"/>
    <property type="evidence" value="ECO:0007669"/>
    <property type="project" value="TreeGrafter"/>
</dbReference>
<feature type="domain" description="HTH iclR-type" evidence="7">
    <location>
        <begin position="25"/>
        <end position="86"/>
    </location>
</feature>
<feature type="compositionally biased region" description="Polar residues" evidence="6">
    <location>
        <begin position="1"/>
        <end position="11"/>
    </location>
</feature>
<feature type="domain" description="IclR-ED" evidence="8">
    <location>
        <begin position="87"/>
        <end position="270"/>
    </location>
</feature>
<dbReference type="SUPFAM" id="SSF55781">
    <property type="entry name" value="GAF domain-like"/>
    <property type="match status" value="1"/>
</dbReference>
<sequence>MNTNEETISNDKINDTGEQERDAGANSLTRMLSILDLFTEDNPLWATNEILAALEVSRSTGYRYIRSMASAGLISAVGNGYYILGPRIIELDLQIRNTDPLLQASEGVLEELCDTTGHSALLCTLFQNSVLCVRESLAPFSPADLMGRGQRRPLLRGAMSKVILAHLSAHRLRSIYNRRQDEILESRLGGSWDEFRANMAAIRNDGYASSSGEFTQTMIGASAPVFNAGDEVIGSVGVAWEKSEMGQVDIARIALSVKRAGREISARMRDRSMGKVLRPRAVG</sequence>
<dbReference type="PANTHER" id="PTHR30136:SF24">
    <property type="entry name" value="HTH-TYPE TRANSCRIPTIONAL REPRESSOR ALLR"/>
    <property type="match status" value="1"/>
</dbReference>
<dbReference type="OrthoDB" id="31778at2"/>
<dbReference type="EMBL" id="MJIC01000009">
    <property type="protein sequence ID" value="OFI35639.1"/>
    <property type="molecule type" value="Genomic_DNA"/>
</dbReference>
<dbReference type="InterPro" id="IPR036390">
    <property type="entry name" value="WH_DNA-bd_sf"/>
</dbReference>
<dbReference type="PROSITE" id="PS51078">
    <property type="entry name" value="ICLR_ED"/>
    <property type="match status" value="1"/>
</dbReference>
<organism evidence="9 10">
    <name type="scientific">Alteromonas lipolytica</name>
    <dbReference type="NCBI Taxonomy" id="1856405"/>
    <lineage>
        <taxon>Bacteria</taxon>
        <taxon>Pseudomonadati</taxon>
        <taxon>Pseudomonadota</taxon>
        <taxon>Gammaproteobacteria</taxon>
        <taxon>Alteromonadales</taxon>
        <taxon>Alteromonadaceae</taxon>
        <taxon>Alteromonas/Salinimonas group</taxon>
        <taxon>Alteromonas</taxon>
    </lineage>
</organism>
<dbReference type="PROSITE" id="PS51077">
    <property type="entry name" value="HTH_ICLR"/>
    <property type="match status" value="1"/>
</dbReference>
<evidence type="ECO:0000256" key="2">
    <source>
        <dbReference type="ARBA" id="ARBA00023125"/>
    </source>
</evidence>
<dbReference type="Proteomes" id="UP000176037">
    <property type="component" value="Unassembled WGS sequence"/>
</dbReference>
<evidence type="ECO:0000313" key="10">
    <source>
        <dbReference type="Proteomes" id="UP000176037"/>
    </source>
</evidence>
<evidence type="ECO:0000256" key="6">
    <source>
        <dbReference type="SAM" id="MobiDB-lite"/>
    </source>
</evidence>
<dbReference type="InterPro" id="IPR050707">
    <property type="entry name" value="HTH_MetabolicPath_Reg"/>
</dbReference>
<evidence type="ECO:0000256" key="4">
    <source>
        <dbReference type="ARBA" id="ARBA00040379"/>
    </source>
</evidence>
<feature type="region of interest" description="Disordered" evidence="6">
    <location>
        <begin position="1"/>
        <end position="22"/>
    </location>
</feature>
<keyword evidence="10" id="KW-1185">Reference proteome</keyword>
<dbReference type="GO" id="GO:0045892">
    <property type="term" value="P:negative regulation of DNA-templated transcription"/>
    <property type="evidence" value="ECO:0007669"/>
    <property type="project" value="TreeGrafter"/>
</dbReference>
<keyword evidence="2" id="KW-0238">DNA-binding</keyword>
<evidence type="ECO:0000259" key="7">
    <source>
        <dbReference type="PROSITE" id="PS51077"/>
    </source>
</evidence>
<dbReference type="Pfam" id="PF01614">
    <property type="entry name" value="IclR_C"/>
    <property type="match status" value="1"/>
</dbReference>
<dbReference type="Pfam" id="PF09339">
    <property type="entry name" value="HTH_IclR"/>
    <property type="match status" value="1"/>
</dbReference>
<dbReference type="Gene3D" id="3.30.450.40">
    <property type="match status" value="1"/>
</dbReference>
<dbReference type="SUPFAM" id="SSF46785">
    <property type="entry name" value="Winged helix' DNA-binding domain"/>
    <property type="match status" value="1"/>
</dbReference>
<comment type="caution">
    <text evidence="9">The sequence shown here is derived from an EMBL/GenBank/DDBJ whole genome shotgun (WGS) entry which is preliminary data.</text>
</comment>
<dbReference type="InterPro" id="IPR029016">
    <property type="entry name" value="GAF-like_dom_sf"/>
</dbReference>
<keyword evidence="1" id="KW-0805">Transcription regulation</keyword>
<dbReference type="Gene3D" id="1.10.10.10">
    <property type="entry name" value="Winged helix-like DNA-binding domain superfamily/Winged helix DNA-binding domain"/>
    <property type="match status" value="1"/>
</dbReference>
<dbReference type="SMART" id="SM00346">
    <property type="entry name" value="HTH_ICLR"/>
    <property type="match status" value="1"/>
</dbReference>
<evidence type="ECO:0000256" key="3">
    <source>
        <dbReference type="ARBA" id="ARBA00023163"/>
    </source>
</evidence>
<dbReference type="PANTHER" id="PTHR30136">
    <property type="entry name" value="HELIX-TURN-HELIX TRANSCRIPTIONAL REGULATOR, ICLR FAMILY"/>
    <property type="match status" value="1"/>
</dbReference>
<dbReference type="InterPro" id="IPR036388">
    <property type="entry name" value="WH-like_DNA-bd_sf"/>
</dbReference>
<evidence type="ECO:0000259" key="8">
    <source>
        <dbReference type="PROSITE" id="PS51078"/>
    </source>
</evidence>
<dbReference type="InterPro" id="IPR014757">
    <property type="entry name" value="Tscrpt_reg_IclR_C"/>
</dbReference>
<keyword evidence="3" id="KW-0804">Transcription</keyword>
<dbReference type="RefSeq" id="WP_070175383.1">
    <property type="nucleotide sequence ID" value="NZ_BMJR01000006.1"/>
</dbReference>
<protein>
    <recommendedName>
        <fullName evidence="4">HTH-type transcriptional repressor AllR</fullName>
    </recommendedName>
    <alternativeName>
        <fullName evidence="5">Negative regulator of allantoin and glyoxylate utilization operons</fullName>
    </alternativeName>
</protein>
<evidence type="ECO:0000256" key="1">
    <source>
        <dbReference type="ARBA" id="ARBA00023015"/>
    </source>
</evidence>
<name>A0A1E8FIA4_9ALTE</name>
<reference evidence="9 10" key="1">
    <citation type="submission" date="2016-09" db="EMBL/GenBank/DDBJ databases">
        <title>Alteromonas lipolytica, a new species isolated from sea water.</title>
        <authorList>
            <person name="Wu Y.-H."/>
            <person name="Cheng H."/>
            <person name="Xu X.-W."/>
        </authorList>
    </citation>
    <scope>NUCLEOTIDE SEQUENCE [LARGE SCALE GENOMIC DNA]</scope>
    <source>
        <strain evidence="9 10">JW12</strain>
    </source>
</reference>
<accession>A0A1E8FIA4</accession>
<dbReference type="STRING" id="1856405.BFC17_12865"/>
<dbReference type="GO" id="GO:0003677">
    <property type="term" value="F:DNA binding"/>
    <property type="evidence" value="ECO:0007669"/>
    <property type="project" value="UniProtKB-KW"/>
</dbReference>
<proteinExistence type="predicted"/>
<evidence type="ECO:0000313" key="9">
    <source>
        <dbReference type="EMBL" id="OFI35639.1"/>
    </source>
</evidence>
<dbReference type="AlphaFoldDB" id="A0A1E8FIA4"/>
<gene>
    <name evidence="9" type="ORF">BFC17_12865</name>
</gene>
<evidence type="ECO:0000256" key="5">
    <source>
        <dbReference type="ARBA" id="ARBA00042627"/>
    </source>
</evidence>